<dbReference type="SUPFAM" id="SSF141868">
    <property type="entry name" value="EAL domain-like"/>
    <property type="match status" value="1"/>
</dbReference>
<dbReference type="Pfam" id="PF13492">
    <property type="entry name" value="GAF_3"/>
    <property type="match status" value="1"/>
</dbReference>
<feature type="transmembrane region" description="Helical" evidence="1">
    <location>
        <begin position="139"/>
        <end position="167"/>
    </location>
</feature>
<dbReference type="AlphaFoldDB" id="A0A6J6BFD1"/>
<organism evidence="4">
    <name type="scientific">freshwater metagenome</name>
    <dbReference type="NCBI Taxonomy" id="449393"/>
    <lineage>
        <taxon>unclassified sequences</taxon>
        <taxon>metagenomes</taxon>
        <taxon>ecological metagenomes</taxon>
    </lineage>
</organism>
<dbReference type="PROSITE" id="PS50887">
    <property type="entry name" value="GGDEF"/>
    <property type="match status" value="1"/>
</dbReference>
<dbReference type="InterPro" id="IPR043128">
    <property type="entry name" value="Rev_trsase/Diguanyl_cyclase"/>
</dbReference>
<dbReference type="SMART" id="SM00052">
    <property type="entry name" value="EAL"/>
    <property type="match status" value="1"/>
</dbReference>
<keyword evidence="1" id="KW-1133">Transmembrane helix</keyword>
<dbReference type="Gene3D" id="3.30.450.40">
    <property type="match status" value="1"/>
</dbReference>
<dbReference type="PANTHER" id="PTHR44757">
    <property type="entry name" value="DIGUANYLATE CYCLASE DGCP"/>
    <property type="match status" value="1"/>
</dbReference>
<dbReference type="PROSITE" id="PS50883">
    <property type="entry name" value="EAL"/>
    <property type="match status" value="1"/>
</dbReference>
<protein>
    <submittedName>
        <fullName evidence="4">Unannotated protein</fullName>
    </submittedName>
</protein>
<feature type="transmembrane region" description="Helical" evidence="1">
    <location>
        <begin position="6"/>
        <end position="28"/>
    </location>
</feature>
<feature type="transmembrane region" description="Helical" evidence="1">
    <location>
        <begin position="179"/>
        <end position="200"/>
    </location>
</feature>
<dbReference type="InterPro" id="IPR029787">
    <property type="entry name" value="Nucleotide_cyclase"/>
</dbReference>
<dbReference type="InterPro" id="IPR001633">
    <property type="entry name" value="EAL_dom"/>
</dbReference>
<feature type="transmembrane region" description="Helical" evidence="1">
    <location>
        <begin position="206"/>
        <end position="223"/>
    </location>
</feature>
<dbReference type="Gene3D" id="3.30.70.270">
    <property type="match status" value="1"/>
</dbReference>
<keyword evidence="1" id="KW-0812">Transmembrane</keyword>
<dbReference type="InterPro" id="IPR003018">
    <property type="entry name" value="GAF"/>
</dbReference>
<evidence type="ECO:0000259" key="3">
    <source>
        <dbReference type="PROSITE" id="PS50887"/>
    </source>
</evidence>
<dbReference type="CDD" id="cd01948">
    <property type="entry name" value="EAL"/>
    <property type="match status" value="1"/>
</dbReference>
<proteinExistence type="predicted"/>
<evidence type="ECO:0000313" key="4">
    <source>
        <dbReference type="EMBL" id="CAB4536948.1"/>
    </source>
</evidence>
<feature type="domain" description="EAL" evidence="2">
    <location>
        <begin position="555"/>
        <end position="808"/>
    </location>
</feature>
<sequence length="842" mass="90784">MSKIPPQLRIWILSIGLLAASVAAIVIAPGGPAALRDSPWWLAIILVAGFALAERAAFHIEHHCEAVTVTIAEIPTLYALVFLDLRVAIIVRVLGAVGQIWFERRPPLMKTVFNAALFAFETAIAALIIRAVISSDESSVVALVAIGVVAVTVGSICSSILVGAAIGQFEGGFLRRASIELTTTWSLSVLYASIAGLVLVPALETLLLAPFALMPLVVFWLYLRRQTAISQQLNDVRDLHGFAGRVAGEVDLDRISRVAVTEAAQLLRATDCSLFVMGENGFVPLAVHGGHIELPSSLIPVTGELDAESADGDETAPRGQLLADGSCVAPLVADRRPVGVLAVRGRLGVSQRFDADDLDRLQTLADQLAATVARGLLHRKLEREAHQDSLTGLANRRTFERHLESMPIPPGSIAFVIMLDLDRFKEVNDTLGHAAGDELLIGVAERLQGVVTGNDLLARFAGDEYAITGTRLSLDEIDRLARDCIEALGQRYGIGGLEIVVNASGGVAVDDGTSDPAARTLTMLRHADIAMYHAKQHHLGHEFYRSEIDRRTPARLSMLADLRVALDHGRLHQHFQPKLDLATGLVCGAEVLARWNHPTRGAISPADFVAVAEQSGLIRRLTDDVLDGTVRALVRLDIAGHPIGLSMNISPHDLLDELLVDRIARRLDQHAVDPGRLTLEITEGTLLYDSPRTRANIARLNEMGVHLSIDDFGTGYSSLQYLRQLPVSELKIDKSFIFDLTGESRDETIVRSTIDLGHNLGLRVVAEGVETDDVADRLRELGCDTAQGYGISRPVPLGRMIEWLDARRPSRPAALLAFDAPTVAAPGGLLLPALPGDASGRS</sequence>
<dbReference type="SMART" id="SM00267">
    <property type="entry name" value="GGDEF"/>
    <property type="match status" value="1"/>
</dbReference>
<name>A0A6J6BFD1_9ZZZZ</name>
<feature type="transmembrane region" description="Helical" evidence="1">
    <location>
        <begin position="78"/>
        <end position="100"/>
    </location>
</feature>
<dbReference type="NCBIfam" id="TIGR00254">
    <property type="entry name" value="GGDEF"/>
    <property type="match status" value="1"/>
</dbReference>
<feature type="domain" description="GGDEF" evidence="3">
    <location>
        <begin position="412"/>
        <end position="548"/>
    </location>
</feature>
<reference evidence="4" key="1">
    <citation type="submission" date="2020-05" db="EMBL/GenBank/DDBJ databases">
        <authorList>
            <person name="Chiriac C."/>
            <person name="Salcher M."/>
            <person name="Ghai R."/>
            <person name="Kavagutti S V."/>
        </authorList>
    </citation>
    <scope>NUCLEOTIDE SEQUENCE</scope>
</reference>
<dbReference type="SUPFAM" id="SSF55781">
    <property type="entry name" value="GAF domain-like"/>
    <property type="match status" value="1"/>
</dbReference>
<dbReference type="SUPFAM" id="SSF55073">
    <property type="entry name" value="Nucleotide cyclase"/>
    <property type="match status" value="1"/>
</dbReference>
<accession>A0A6J6BFD1</accession>
<evidence type="ECO:0000259" key="2">
    <source>
        <dbReference type="PROSITE" id="PS50883"/>
    </source>
</evidence>
<dbReference type="SMART" id="SM00065">
    <property type="entry name" value="GAF"/>
    <property type="match status" value="1"/>
</dbReference>
<dbReference type="PANTHER" id="PTHR44757:SF2">
    <property type="entry name" value="BIOFILM ARCHITECTURE MAINTENANCE PROTEIN MBAA"/>
    <property type="match status" value="1"/>
</dbReference>
<dbReference type="InterPro" id="IPR029016">
    <property type="entry name" value="GAF-like_dom_sf"/>
</dbReference>
<dbReference type="Gene3D" id="3.20.20.450">
    <property type="entry name" value="EAL domain"/>
    <property type="match status" value="1"/>
</dbReference>
<dbReference type="EMBL" id="CAEZSR010000001">
    <property type="protein sequence ID" value="CAB4536948.1"/>
    <property type="molecule type" value="Genomic_DNA"/>
</dbReference>
<dbReference type="InterPro" id="IPR035919">
    <property type="entry name" value="EAL_sf"/>
</dbReference>
<keyword evidence="1" id="KW-0472">Membrane</keyword>
<dbReference type="CDD" id="cd01949">
    <property type="entry name" value="GGDEF"/>
    <property type="match status" value="1"/>
</dbReference>
<dbReference type="InterPro" id="IPR052155">
    <property type="entry name" value="Biofilm_reg_signaling"/>
</dbReference>
<gene>
    <name evidence="4" type="ORF">UFOPK1493_00057</name>
</gene>
<feature type="transmembrane region" description="Helical" evidence="1">
    <location>
        <begin position="112"/>
        <end position="133"/>
    </location>
</feature>
<dbReference type="InterPro" id="IPR000160">
    <property type="entry name" value="GGDEF_dom"/>
</dbReference>
<evidence type="ECO:0000256" key="1">
    <source>
        <dbReference type="SAM" id="Phobius"/>
    </source>
</evidence>
<dbReference type="Pfam" id="PF00563">
    <property type="entry name" value="EAL"/>
    <property type="match status" value="1"/>
</dbReference>
<dbReference type="Pfam" id="PF00990">
    <property type="entry name" value="GGDEF"/>
    <property type="match status" value="1"/>
</dbReference>
<feature type="transmembrane region" description="Helical" evidence="1">
    <location>
        <begin position="40"/>
        <end position="58"/>
    </location>
</feature>